<evidence type="ECO:0000313" key="1">
    <source>
        <dbReference type="EMBL" id="TWU72064.1"/>
    </source>
</evidence>
<dbReference type="EMBL" id="SBHS01000033">
    <property type="protein sequence ID" value="TWU72064.1"/>
    <property type="molecule type" value="Genomic_DNA"/>
</dbReference>
<reference evidence="2" key="1">
    <citation type="submission" date="2018-12" db="EMBL/GenBank/DDBJ databases">
        <title>The complete genome of Metarhizium rileyi, a key fungal pathogen of Lepidoptera.</title>
        <authorList>
            <person name="Binneck E."/>
            <person name="Lastra C.C.L."/>
            <person name="Sosa-Gomez D.R."/>
        </authorList>
    </citation>
    <scope>NUCLEOTIDE SEQUENCE [LARGE SCALE GENOMIC DNA]</scope>
    <source>
        <strain evidence="2">Cep018-CH2</strain>
    </source>
</reference>
<name>A0A5C6G3J1_METRR</name>
<organism evidence="1 2">
    <name type="scientific">Metarhizium rileyi (strain RCEF 4871)</name>
    <name type="common">Nomuraea rileyi</name>
    <dbReference type="NCBI Taxonomy" id="1649241"/>
    <lineage>
        <taxon>Eukaryota</taxon>
        <taxon>Fungi</taxon>
        <taxon>Dikarya</taxon>
        <taxon>Ascomycota</taxon>
        <taxon>Pezizomycotina</taxon>
        <taxon>Sordariomycetes</taxon>
        <taxon>Hypocreomycetidae</taxon>
        <taxon>Hypocreales</taxon>
        <taxon>Clavicipitaceae</taxon>
        <taxon>Metarhizium</taxon>
    </lineage>
</organism>
<protein>
    <submittedName>
        <fullName evidence="1">Uncharacterized protein</fullName>
    </submittedName>
</protein>
<gene>
    <name evidence="1" type="ORF">ED733_003244</name>
</gene>
<comment type="caution">
    <text evidence="1">The sequence shown here is derived from an EMBL/GenBank/DDBJ whole genome shotgun (WGS) entry which is preliminary data.</text>
</comment>
<dbReference type="AlphaFoldDB" id="A0A5C6G3J1"/>
<proteinExistence type="predicted"/>
<evidence type="ECO:0000313" key="2">
    <source>
        <dbReference type="Proteomes" id="UP000317257"/>
    </source>
</evidence>
<sequence>MPAQWQLRRGFNNPHRRINAASRIFSIWLYQDQMRNFEDRRIACALMAIAQHIARKGAMPTPARLLVTKSDDAEFIYPYVAHITPNASAIFEYSTCHSDAVVPLTITRTKIPYNPHSTFCDRLMLELQKPLLDKHP</sequence>
<dbReference type="Proteomes" id="UP000317257">
    <property type="component" value="Unassembled WGS sequence"/>
</dbReference>
<accession>A0A5C6G3J1</accession>